<proteinExistence type="predicted"/>
<reference evidence="1 2" key="1">
    <citation type="submission" date="2015-01" db="EMBL/GenBank/DDBJ databases">
        <title>Evolution of Trichinella species and genotypes.</title>
        <authorList>
            <person name="Korhonen P.K."/>
            <person name="Edoardo P."/>
            <person name="Giuseppe L.R."/>
            <person name="Gasser R.B."/>
        </authorList>
    </citation>
    <scope>NUCLEOTIDE SEQUENCE [LARGE SCALE GENOMIC DNA]</scope>
    <source>
        <strain evidence="1">ISS3</strain>
    </source>
</reference>
<organism evidence="1 2">
    <name type="scientific">Trichinella spiralis</name>
    <name type="common">Trichina worm</name>
    <dbReference type="NCBI Taxonomy" id="6334"/>
    <lineage>
        <taxon>Eukaryota</taxon>
        <taxon>Metazoa</taxon>
        <taxon>Ecdysozoa</taxon>
        <taxon>Nematoda</taxon>
        <taxon>Enoplea</taxon>
        <taxon>Dorylaimia</taxon>
        <taxon>Trichinellida</taxon>
        <taxon>Trichinellidae</taxon>
        <taxon>Trichinella</taxon>
    </lineage>
</organism>
<accession>A0A0V1ALK4</accession>
<protein>
    <submittedName>
        <fullName evidence="1">Uncharacterized protein</fullName>
    </submittedName>
</protein>
<gene>
    <name evidence="1" type="ORF">T01_474</name>
</gene>
<dbReference type="InParanoid" id="A0A0V1ALK4"/>
<keyword evidence="2" id="KW-1185">Reference proteome</keyword>
<dbReference type="AlphaFoldDB" id="A0A0V1ALK4"/>
<sequence>MRHQKEDIHEFSLYAIYKQLNLHYEHTINDEALDAV</sequence>
<comment type="caution">
    <text evidence="1">The sequence shown here is derived from an EMBL/GenBank/DDBJ whole genome shotgun (WGS) entry which is preliminary data.</text>
</comment>
<name>A0A0V1ALK4_TRISP</name>
<evidence type="ECO:0000313" key="1">
    <source>
        <dbReference type="EMBL" id="KRY25353.1"/>
    </source>
</evidence>
<evidence type="ECO:0000313" key="2">
    <source>
        <dbReference type="Proteomes" id="UP000054776"/>
    </source>
</evidence>
<dbReference type="EMBL" id="JYDH01001007">
    <property type="protein sequence ID" value="KRY25353.1"/>
    <property type="molecule type" value="Genomic_DNA"/>
</dbReference>
<dbReference type="Proteomes" id="UP000054776">
    <property type="component" value="Unassembled WGS sequence"/>
</dbReference>